<accession>A0ABN2V2L3</accession>
<comment type="caution">
    <text evidence="1">The sequence shown here is derived from an EMBL/GenBank/DDBJ whole genome shotgun (WGS) entry which is preliminary data.</text>
</comment>
<protein>
    <recommendedName>
        <fullName evidence="3">Type III effector protein</fullName>
    </recommendedName>
</protein>
<evidence type="ECO:0008006" key="3">
    <source>
        <dbReference type="Google" id="ProtNLM"/>
    </source>
</evidence>
<gene>
    <name evidence="1" type="ORF">GCM10009839_59240</name>
</gene>
<keyword evidence="2" id="KW-1185">Reference proteome</keyword>
<name>A0ABN2V2L3_9ACTN</name>
<dbReference type="Proteomes" id="UP001500751">
    <property type="component" value="Unassembled WGS sequence"/>
</dbReference>
<organism evidence="1 2">
    <name type="scientific">Catenulispora yoronensis</name>
    <dbReference type="NCBI Taxonomy" id="450799"/>
    <lineage>
        <taxon>Bacteria</taxon>
        <taxon>Bacillati</taxon>
        <taxon>Actinomycetota</taxon>
        <taxon>Actinomycetes</taxon>
        <taxon>Catenulisporales</taxon>
        <taxon>Catenulisporaceae</taxon>
        <taxon>Catenulispora</taxon>
    </lineage>
</organism>
<evidence type="ECO:0000313" key="1">
    <source>
        <dbReference type="EMBL" id="GAA2046784.1"/>
    </source>
</evidence>
<proteinExistence type="predicted"/>
<reference evidence="1 2" key="1">
    <citation type="journal article" date="2019" name="Int. J. Syst. Evol. Microbiol.">
        <title>The Global Catalogue of Microorganisms (GCM) 10K type strain sequencing project: providing services to taxonomists for standard genome sequencing and annotation.</title>
        <authorList>
            <consortium name="The Broad Institute Genomics Platform"/>
            <consortium name="The Broad Institute Genome Sequencing Center for Infectious Disease"/>
            <person name="Wu L."/>
            <person name="Ma J."/>
        </authorList>
    </citation>
    <scope>NUCLEOTIDE SEQUENCE [LARGE SCALE GENOMIC DNA]</scope>
    <source>
        <strain evidence="1 2">JCM 16014</strain>
    </source>
</reference>
<evidence type="ECO:0000313" key="2">
    <source>
        <dbReference type="Proteomes" id="UP001500751"/>
    </source>
</evidence>
<dbReference type="EMBL" id="BAAAQN010000041">
    <property type="protein sequence ID" value="GAA2046784.1"/>
    <property type="molecule type" value="Genomic_DNA"/>
</dbReference>
<sequence>MNVQFNTPGSASGELRAIREQAVGAALGTVLGAVSAARQPPASTTAPVGGPLTGPQVLSALMLLRELRTQMTGWEPGLIDAARQLGTSWADLAPAVGVASPYAAERRYLRLRPSADSGRAPGSSG</sequence>